<accession>A0A9E2NP56</accession>
<dbReference type="EMBL" id="JAHLFQ010000239">
    <property type="protein sequence ID" value="MBU3805098.1"/>
    <property type="molecule type" value="Genomic_DNA"/>
</dbReference>
<feature type="transmembrane region" description="Helical" evidence="1">
    <location>
        <begin position="292"/>
        <end position="319"/>
    </location>
</feature>
<keyword evidence="1" id="KW-0812">Transmembrane</keyword>
<dbReference type="Proteomes" id="UP000824229">
    <property type="component" value="Unassembled WGS sequence"/>
</dbReference>
<evidence type="ECO:0000313" key="3">
    <source>
        <dbReference type="Proteomes" id="UP000824229"/>
    </source>
</evidence>
<dbReference type="PANTHER" id="PTHR41324">
    <property type="entry name" value="MEMBRANE PROTEIN-RELATED"/>
    <property type="match status" value="1"/>
</dbReference>
<keyword evidence="1" id="KW-0472">Membrane</keyword>
<dbReference type="PANTHER" id="PTHR41324:SF1">
    <property type="entry name" value="DUF2232 DOMAIN-CONTAINING PROTEIN"/>
    <property type="match status" value="1"/>
</dbReference>
<evidence type="ECO:0000313" key="2">
    <source>
        <dbReference type="EMBL" id="MBU3805098.1"/>
    </source>
</evidence>
<comment type="caution">
    <text evidence="2">The sequence shown here is derived from an EMBL/GenBank/DDBJ whole genome shotgun (WGS) entry which is preliminary data.</text>
</comment>
<feature type="transmembrane region" description="Helical" evidence="1">
    <location>
        <begin position="12"/>
        <end position="39"/>
    </location>
</feature>
<feature type="transmembrane region" description="Helical" evidence="1">
    <location>
        <begin position="104"/>
        <end position="122"/>
    </location>
</feature>
<feature type="transmembrane region" description="Helical" evidence="1">
    <location>
        <begin position="77"/>
        <end position="95"/>
    </location>
</feature>
<protein>
    <submittedName>
        <fullName evidence="2">YybS family protein</fullName>
    </submittedName>
</protein>
<feature type="transmembrane region" description="Helical" evidence="1">
    <location>
        <begin position="232"/>
        <end position="248"/>
    </location>
</feature>
<reference evidence="2" key="2">
    <citation type="submission" date="2021-04" db="EMBL/GenBank/DDBJ databases">
        <authorList>
            <person name="Gilroy R."/>
        </authorList>
    </citation>
    <scope>NUCLEOTIDE SEQUENCE</scope>
    <source>
        <strain evidence="2">B5-657</strain>
    </source>
</reference>
<feature type="transmembrane region" description="Helical" evidence="1">
    <location>
        <begin position="186"/>
        <end position="211"/>
    </location>
</feature>
<proteinExistence type="predicted"/>
<reference evidence="2" key="1">
    <citation type="journal article" date="2021" name="PeerJ">
        <title>Extensive microbial diversity within the chicken gut microbiome revealed by metagenomics and culture.</title>
        <authorList>
            <person name="Gilroy R."/>
            <person name="Ravi A."/>
            <person name="Getino M."/>
            <person name="Pursley I."/>
            <person name="Horton D.L."/>
            <person name="Alikhan N.F."/>
            <person name="Baker D."/>
            <person name="Gharbi K."/>
            <person name="Hall N."/>
            <person name="Watson M."/>
            <person name="Adriaenssens E.M."/>
            <person name="Foster-Nyarko E."/>
            <person name="Jarju S."/>
            <person name="Secka A."/>
            <person name="Antonio M."/>
            <person name="Oren A."/>
            <person name="Chaudhuri R.R."/>
            <person name="La Ragione R."/>
            <person name="Hildebrand F."/>
            <person name="Pallen M.J."/>
        </authorList>
    </citation>
    <scope>NUCLEOTIDE SEQUENCE</scope>
    <source>
        <strain evidence="2">B5-657</strain>
    </source>
</reference>
<organism evidence="2 3">
    <name type="scientific">Candidatus Cellulosilyticum pullistercoris</name>
    <dbReference type="NCBI Taxonomy" id="2838521"/>
    <lineage>
        <taxon>Bacteria</taxon>
        <taxon>Bacillati</taxon>
        <taxon>Bacillota</taxon>
        <taxon>Clostridia</taxon>
        <taxon>Lachnospirales</taxon>
        <taxon>Cellulosilyticaceae</taxon>
        <taxon>Cellulosilyticum</taxon>
    </lineage>
</organism>
<sequence>MEASKKNVTKFIGIMICYILLSALGIFSQEATVLFPIFSLPFALYCMRNKLTINMHLIFHIVVSTVIYLLTGSPYCILIYIVGVMIPSYVILFLYKQRLSLPNIMMYTGLGLAAVVFGYFAIMKAVGSDFEAQFAAALDEVSRTFASTMDSALQFSISAGTSTPDLQQAVTQMKMAVASGVEALKVLYAAIIVFQMVIASSVTVIIFNAIARRKDKTLPRLREILEFRVSKVAVLLLMGCMLVSDFSTNMQGPILVLGLNIMWFLMNLLQITGTLGLIALLRNTSVSTPIKVLGYIVIVILFMFSPYIVMFFGCLDAIFNYRKVKIVV</sequence>
<name>A0A9E2NP56_9FIRM</name>
<dbReference type="InterPro" id="IPR018710">
    <property type="entry name" value="DUF2232"/>
</dbReference>
<gene>
    <name evidence="2" type="ORF">H9872_10130</name>
</gene>
<dbReference type="AlphaFoldDB" id="A0A9E2NP56"/>
<feature type="transmembrane region" description="Helical" evidence="1">
    <location>
        <begin position="51"/>
        <end position="71"/>
    </location>
</feature>
<dbReference type="Pfam" id="PF09991">
    <property type="entry name" value="DUF2232"/>
    <property type="match status" value="1"/>
</dbReference>
<keyword evidence="1" id="KW-1133">Transmembrane helix</keyword>
<feature type="transmembrane region" description="Helical" evidence="1">
    <location>
        <begin position="254"/>
        <end position="280"/>
    </location>
</feature>
<evidence type="ECO:0000256" key="1">
    <source>
        <dbReference type="SAM" id="Phobius"/>
    </source>
</evidence>